<comment type="caution">
    <text evidence="1">The sequence shown here is derived from an EMBL/GenBank/DDBJ whole genome shotgun (WGS) entry which is preliminary data.</text>
</comment>
<proteinExistence type="predicted"/>
<keyword evidence="2" id="KW-1185">Reference proteome</keyword>
<dbReference type="AlphaFoldDB" id="A0ABC9YJM0"/>
<name>A0ABC9YJM0_GRUJA</name>
<evidence type="ECO:0000313" key="1">
    <source>
        <dbReference type="EMBL" id="GAB0209776.1"/>
    </source>
</evidence>
<dbReference type="Proteomes" id="UP001623348">
    <property type="component" value="Unassembled WGS sequence"/>
</dbReference>
<accession>A0ABC9YJM0</accession>
<dbReference type="EMBL" id="BAAFJT010000318">
    <property type="protein sequence ID" value="GAB0209776.1"/>
    <property type="molecule type" value="Genomic_DNA"/>
</dbReference>
<gene>
    <name evidence="1" type="ORF">GRJ2_003443300</name>
</gene>
<organism evidence="1 2">
    <name type="scientific">Grus japonensis</name>
    <name type="common">Japanese crane</name>
    <name type="synonym">Red-crowned crane</name>
    <dbReference type="NCBI Taxonomy" id="30415"/>
    <lineage>
        <taxon>Eukaryota</taxon>
        <taxon>Metazoa</taxon>
        <taxon>Chordata</taxon>
        <taxon>Craniata</taxon>
        <taxon>Vertebrata</taxon>
        <taxon>Euteleostomi</taxon>
        <taxon>Archelosauria</taxon>
        <taxon>Archosauria</taxon>
        <taxon>Dinosauria</taxon>
        <taxon>Saurischia</taxon>
        <taxon>Theropoda</taxon>
        <taxon>Coelurosauria</taxon>
        <taxon>Aves</taxon>
        <taxon>Neognathae</taxon>
        <taxon>Neoaves</taxon>
        <taxon>Gruiformes</taxon>
        <taxon>Gruidae</taxon>
        <taxon>Grus</taxon>
    </lineage>
</organism>
<reference evidence="1 2" key="1">
    <citation type="submission" date="2024-06" db="EMBL/GenBank/DDBJ databases">
        <title>The draft genome of Grus japonensis, version 3.</title>
        <authorList>
            <person name="Nabeshima K."/>
            <person name="Suzuki S."/>
            <person name="Onuma M."/>
        </authorList>
    </citation>
    <scope>NUCLEOTIDE SEQUENCE [LARGE SCALE GENOMIC DNA]</scope>
    <source>
        <strain evidence="1 2">451A</strain>
    </source>
</reference>
<protein>
    <submittedName>
        <fullName evidence="1">Uncharacterized protein</fullName>
    </submittedName>
</protein>
<evidence type="ECO:0000313" key="2">
    <source>
        <dbReference type="Proteomes" id="UP001623348"/>
    </source>
</evidence>
<sequence>MPSSYEGAEPISISGVTGGSQQLTLLEAEVSLTGNEWQKHPIVTGPEALCILGIDYLRRGYFKDPKGYWWAFGIAALETEEIELLSTFPGLSEDPSVVGLQQVPIATTTVHRRQYRTNQDSLIPIHKLIRQLESQGVISRILSPVPYGQCGSPMESGG</sequence>